<dbReference type="GO" id="GO:0004062">
    <property type="term" value="F:aryl sulfotransferase activity"/>
    <property type="evidence" value="ECO:0007669"/>
    <property type="project" value="InterPro"/>
</dbReference>
<dbReference type="InterPro" id="IPR010262">
    <property type="entry name" value="Arylsulfotransferase_bact"/>
</dbReference>
<accession>A0A128EF62</accession>
<dbReference type="PANTHER" id="PTHR35340:SF10">
    <property type="entry name" value="CYTOPLASMIC PROTEIN"/>
    <property type="match status" value="1"/>
</dbReference>
<evidence type="ECO:0000256" key="1">
    <source>
        <dbReference type="SAM" id="SignalP"/>
    </source>
</evidence>
<dbReference type="RefSeq" id="WP_075540174.1">
    <property type="nucleotide sequence ID" value="NZ_CP053844.1"/>
</dbReference>
<keyword evidence="3" id="KW-0808">Transferase</keyword>
<dbReference type="InterPro" id="IPR053143">
    <property type="entry name" value="Arylsulfate_ST"/>
</dbReference>
<feature type="chain" id="PRO_5007281492" evidence="1">
    <location>
        <begin position="25"/>
        <end position="616"/>
    </location>
</feature>
<dbReference type="Pfam" id="PF05935">
    <property type="entry name" value="Arylsulfotrans"/>
    <property type="match status" value="1"/>
</dbReference>
<name>A0A128EF62_9BACT</name>
<dbReference type="Gene3D" id="2.60.40.3100">
    <property type="entry name" value="Arylsulphate sulphotransferase monomer, N-terminal domain"/>
    <property type="match status" value="1"/>
</dbReference>
<feature type="signal peptide" evidence="1">
    <location>
        <begin position="1"/>
        <end position="24"/>
    </location>
</feature>
<protein>
    <submittedName>
        <fullName evidence="3">Arylsulfotransferase</fullName>
    </submittedName>
</protein>
<dbReference type="InterPro" id="IPR035391">
    <property type="entry name" value="Arylsulfotran_N"/>
</dbReference>
<dbReference type="AlphaFoldDB" id="A0A128EF62"/>
<evidence type="ECO:0000313" key="4">
    <source>
        <dbReference type="Proteomes" id="UP000069632"/>
    </source>
</evidence>
<proteinExistence type="predicted"/>
<gene>
    <name evidence="3" type="ORF">ERS672216_00955</name>
</gene>
<keyword evidence="4" id="KW-1185">Reference proteome</keyword>
<dbReference type="PANTHER" id="PTHR35340">
    <property type="entry name" value="PQQ ENZYME REPEAT PROTEIN-RELATED"/>
    <property type="match status" value="1"/>
</dbReference>
<dbReference type="Pfam" id="PF17425">
    <property type="entry name" value="Arylsulfotran_N"/>
    <property type="match status" value="1"/>
</dbReference>
<keyword evidence="1" id="KW-0732">Signal</keyword>
<organism evidence="3 4">
    <name type="scientific">Campylobacter geochelonis</name>
    <dbReference type="NCBI Taxonomy" id="1780362"/>
    <lineage>
        <taxon>Bacteria</taxon>
        <taxon>Pseudomonadati</taxon>
        <taxon>Campylobacterota</taxon>
        <taxon>Epsilonproteobacteria</taxon>
        <taxon>Campylobacterales</taxon>
        <taxon>Campylobacteraceae</taxon>
        <taxon>Campylobacter</taxon>
    </lineage>
</organism>
<dbReference type="InterPro" id="IPR038477">
    <property type="entry name" value="ASST_N_sf"/>
</dbReference>
<dbReference type="EMBL" id="FIZP01000003">
    <property type="protein sequence ID" value="CZE47550.1"/>
    <property type="molecule type" value="Genomic_DNA"/>
</dbReference>
<dbReference type="Proteomes" id="UP000069632">
    <property type="component" value="Unassembled WGS sequence"/>
</dbReference>
<sequence>MKKILTSALVAGMLLSVGATSVLAMGGASGARTDYIVVNKLGEVVVNPFRIAPLTAIIKDGGYVLKDVTVTIVPKEGGQTISYQVLDSRLKNYGGIPVFGLYPDYQNTVKVSYTKLFKGEQIKEEAEYKIYAPAVFVDPDGTYLQKGGLFSSVDVKKVEKGFEDRLYFFNNLGNKSTKSAKAVWNNPTGGALEWNQTPLVFILDTKGEVRWYLLPVKDLYDIDSAYKAGIMMGFKQNADGAMSWGFGQRYVKYDILGREIFDRKLPASYSDMSHSIDDADNGNFYIRAAGFNVKRPDGKNVHTVRDIIVEVDTNGNVLDDWRLFEILDPYRDTVLKVLDQGAVCLNIDASQAGKTMSADDLAALDTNDKFGDIVGSGAGRNWAHVNSVDYDPEDDSIIISSRHQDAIIKIGRDKKVKWILGSHEGWSDRYKKYFLQPVDSKGNKISCGETGSKCPGYENEKGGFDFTWTQHTAFKIDEKSKGDIIYVSAFDNGDTRGMEQPALAEMKYSRSVVYKIDQKKMTVEQIWEFGKERGHSIYSPVTSLTEYQADKNSVVSYFATSGLNIDVVSGLLLSNPSPTIFEHKWGSTEPSVEIQLHDSMGYQAFPFSVNKAFGTK</sequence>
<dbReference type="OrthoDB" id="264813at2"/>
<evidence type="ECO:0000259" key="2">
    <source>
        <dbReference type="Pfam" id="PF17425"/>
    </source>
</evidence>
<evidence type="ECO:0000313" key="3">
    <source>
        <dbReference type="EMBL" id="CZE47550.1"/>
    </source>
</evidence>
<reference evidence="3 4" key="1">
    <citation type="submission" date="2016-02" db="EMBL/GenBank/DDBJ databases">
        <authorList>
            <consortium name="Pathogen Informatics"/>
        </authorList>
    </citation>
    <scope>NUCLEOTIDE SEQUENCE [LARGE SCALE GENOMIC DNA]</scope>
    <source>
        <strain evidence="3 4">RC20</strain>
    </source>
</reference>
<feature type="domain" description="Arylsulfotransferase N-terminal" evidence="2">
    <location>
        <begin position="44"/>
        <end position="133"/>
    </location>
</feature>